<feature type="region of interest" description="Disordered" evidence="1">
    <location>
        <begin position="1"/>
        <end position="22"/>
    </location>
</feature>
<accession>A0AA38VY55</accession>
<gene>
    <name evidence="2" type="ORF">NKR23_g188</name>
</gene>
<comment type="caution">
    <text evidence="2">The sequence shown here is derived from an EMBL/GenBank/DDBJ whole genome shotgun (WGS) entry which is preliminary data.</text>
</comment>
<name>A0AA38VY55_9PEZI</name>
<dbReference type="Pfam" id="PF12311">
    <property type="entry name" value="DUF3632"/>
    <property type="match status" value="1"/>
</dbReference>
<organism evidence="2 3">
    <name type="scientific">Pleurostoma richardsiae</name>
    <dbReference type="NCBI Taxonomy" id="41990"/>
    <lineage>
        <taxon>Eukaryota</taxon>
        <taxon>Fungi</taxon>
        <taxon>Dikarya</taxon>
        <taxon>Ascomycota</taxon>
        <taxon>Pezizomycotina</taxon>
        <taxon>Sordariomycetes</taxon>
        <taxon>Sordariomycetidae</taxon>
        <taxon>Calosphaeriales</taxon>
        <taxon>Pleurostomataceae</taxon>
        <taxon>Pleurostoma</taxon>
    </lineage>
</organism>
<dbReference type="Proteomes" id="UP001174694">
    <property type="component" value="Unassembled WGS sequence"/>
</dbReference>
<keyword evidence="3" id="KW-1185">Reference proteome</keyword>
<dbReference type="EMBL" id="JANBVO010000001">
    <property type="protein sequence ID" value="KAJ9157553.1"/>
    <property type="molecule type" value="Genomic_DNA"/>
</dbReference>
<dbReference type="InterPro" id="IPR022085">
    <property type="entry name" value="OpdG"/>
</dbReference>
<reference evidence="2" key="1">
    <citation type="submission" date="2022-07" db="EMBL/GenBank/DDBJ databases">
        <title>Fungi with potential for degradation of polypropylene.</title>
        <authorList>
            <person name="Gostincar C."/>
        </authorList>
    </citation>
    <scope>NUCLEOTIDE SEQUENCE</scope>
    <source>
        <strain evidence="2">EXF-13308</strain>
    </source>
</reference>
<proteinExistence type="predicted"/>
<evidence type="ECO:0000256" key="1">
    <source>
        <dbReference type="SAM" id="MobiDB-lite"/>
    </source>
</evidence>
<dbReference type="AlphaFoldDB" id="A0AA38VY55"/>
<evidence type="ECO:0000313" key="3">
    <source>
        <dbReference type="Proteomes" id="UP001174694"/>
    </source>
</evidence>
<sequence length="320" mass="36110">MSSSAQDVPTVAGRDAEAASPTKAPWETWIEEDILPEIDPIMNASTIKLLNVIRTLLKAPDDDFEAASRAVSEYQSYFRSTYLDKESKDGWYLRNLPENGSSLIDPLCRYSWEIASMFPADSAKHRRLAELVAGFKKPAPQPFDPEDPQLMFDDNIASGTARQIWDQFRVDGPYTGQIEEEYKDRCNKWLSAAGFMARLLDLGIFGGPELIWVFRDLEDGLGQPSIGRDGDCKEIIGWQCQAAVAAQYMFIAGHVIVEEIKFPTQKWVAPRTPETWKAWTAALEKIAGTSLEDAQWDLKSKARLAHDKMIRLWPDLFGDE</sequence>
<evidence type="ECO:0000313" key="2">
    <source>
        <dbReference type="EMBL" id="KAJ9157553.1"/>
    </source>
</evidence>
<protein>
    <submittedName>
        <fullName evidence="2">Uncharacterized protein</fullName>
    </submittedName>
</protein>